<dbReference type="GO" id="GO:0005737">
    <property type="term" value="C:cytoplasm"/>
    <property type="evidence" value="ECO:0007669"/>
    <property type="project" value="TreeGrafter"/>
</dbReference>
<evidence type="ECO:0000313" key="9">
    <source>
        <dbReference type="Proteomes" id="UP000075903"/>
    </source>
</evidence>
<keyword evidence="9" id="KW-1185">Reference proteome</keyword>
<evidence type="ECO:0000256" key="1">
    <source>
        <dbReference type="ARBA" id="ARBA00009662"/>
    </source>
</evidence>
<sequence>MTQGRSEKAPHQNKESCTQFFFGSSLLHRTVALNFTRLLKSAKLVRTMSEAAHGNRIPQAFEGAEDGQQDIWIFGYGSLVWKADFPYEEKRTGYIKGFLRRFFQNSIDHRGTQDRPGRVVTLVHSDDPESKVWGMGYRIGASEKLQVLSHLDHREKNGYDRHCVKFYPYPPCTAQLNEPQPILLYVATQDNPSFAGLHDTLDEIADQILGSAGQSGKNPEYVYKLAEAMRQLYPGERDDHLFELEQLLLKRECRPEPPTTDGDTSRSEASKEG</sequence>
<dbReference type="Gene3D" id="3.10.490.10">
    <property type="entry name" value="Gamma-glutamyl cyclotransferase-like"/>
    <property type="match status" value="1"/>
</dbReference>
<dbReference type="GO" id="GO:0061928">
    <property type="term" value="F:glutathione specific gamma-glutamylcyclotransferase activity"/>
    <property type="evidence" value="ECO:0007669"/>
    <property type="project" value="UniProtKB-EC"/>
</dbReference>
<evidence type="ECO:0000256" key="4">
    <source>
        <dbReference type="ARBA" id="ARBA00043195"/>
    </source>
</evidence>
<evidence type="ECO:0000256" key="6">
    <source>
        <dbReference type="ARBA" id="ARBA00048073"/>
    </source>
</evidence>
<dbReference type="GO" id="GO:0006751">
    <property type="term" value="P:glutathione catabolic process"/>
    <property type="evidence" value="ECO:0007669"/>
    <property type="project" value="InterPro"/>
</dbReference>
<dbReference type="PANTHER" id="PTHR12192:SF2">
    <property type="entry name" value="GLUTATHIONE-SPECIFIC GAMMA-GLUTAMYLCYCLOTRANSFERASE 2"/>
    <property type="match status" value="1"/>
</dbReference>
<feature type="compositionally biased region" description="Basic and acidic residues" evidence="7">
    <location>
        <begin position="263"/>
        <end position="273"/>
    </location>
</feature>
<dbReference type="VEuPathDB" id="VectorBase:AMEM21_003557"/>
<dbReference type="InterPro" id="IPR013024">
    <property type="entry name" value="GGCT-like"/>
</dbReference>
<keyword evidence="3" id="KW-0456">Lyase</keyword>
<evidence type="ECO:0000256" key="5">
    <source>
        <dbReference type="ARBA" id="ARBA00045227"/>
    </source>
</evidence>
<dbReference type="SUPFAM" id="SSF110857">
    <property type="entry name" value="Gamma-glutamyl cyclotransferase-like"/>
    <property type="match status" value="1"/>
</dbReference>
<evidence type="ECO:0000256" key="7">
    <source>
        <dbReference type="SAM" id="MobiDB-lite"/>
    </source>
</evidence>
<dbReference type="EnsemblMetazoa" id="AMEM007689-RA">
    <property type="protein sequence ID" value="AMEM007689-PA"/>
    <property type="gene ID" value="AMEM007689"/>
</dbReference>
<dbReference type="VEuPathDB" id="VectorBase:AMEM007689"/>
<dbReference type="AlphaFoldDB" id="A0A182V2B6"/>
<dbReference type="STRING" id="30066.A0A182V2B6"/>
<comment type="catalytic activity">
    <reaction evidence="6">
        <text>glutathione = L-cysteinylglycine + 5-oxo-L-proline</text>
        <dbReference type="Rhea" id="RHEA:47724"/>
        <dbReference type="ChEBI" id="CHEBI:57925"/>
        <dbReference type="ChEBI" id="CHEBI:58402"/>
        <dbReference type="ChEBI" id="CHEBI:61694"/>
        <dbReference type="EC" id="4.3.2.7"/>
    </reaction>
</comment>
<protein>
    <recommendedName>
        <fullName evidence="2">glutathione-specific gamma-glutamylcyclotransferase</fullName>
        <ecNumber evidence="2">4.3.2.7</ecNumber>
    </recommendedName>
    <alternativeName>
        <fullName evidence="4">Cation transport regulator-like protein 2</fullName>
    </alternativeName>
</protein>
<dbReference type="InterPro" id="IPR006840">
    <property type="entry name" value="ChaC"/>
</dbReference>
<evidence type="ECO:0000313" key="8">
    <source>
        <dbReference type="EnsemblMetazoa" id="AMEM007689-PA"/>
    </source>
</evidence>
<dbReference type="InterPro" id="IPR036568">
    <property type="entry name" value="GGCT-like_sf"/>
</dbReference>
<organism evidence="8 9">
    <name type="scientific">Anopheles merus</name>
    <name type="common">Mosquito</name>
    <dbReference type="NCBI Taxonomy" id="30066"/>
    <lineage>
        <taxon>Eukaryota</taxon>
        <taxon>Metazoa</taxon>
        <taxon>Ecdysozoa</taxon>
        <taxon>Arthropoda</taxon>
        <taxon>Hexapoda</taxon>
        <taxon>Insecta</taxon>
        <taxon>Pterygota</taxon>
        <taxon>Neoptera</taxon>
        <taxon>Endopterygota</taxon>
        <taxon>Diptera</taxon>
        <taxon>Nematocera</taxon>
        <taxon>Culicoidea</taxon>
        <taxon>Culicidae</taxon>
        <taxon>Anophelinae</taxon>
        <taxon>Anopheles</taxon>
    </lineage>
</organism>
<accession>A0A182V2B6</accession>
<dbReference type="Proteomes" id="UP000075903">
    <property type="component" value="Unassembled WGS sequence"/>
</dbReference>
<dbReference type="EC" id="4.3.2.7" evidence="2"/>
<name>A0A182V2B6_ANOME</name>
<comment type="function">
    <text evidence="5">Catalyzes the cleavage of glutathione into 5-oxo-L-proline and a Cys-Gly dipeptide. Acts specifically on glutathione, but not on other gamma-glutamyl peptides.</text>
</comment>
<reference evidence="8" key="1">
    <citation type="submission" date="2020-05" db="UniProtKB">
        <authorList>
            <consortium name="EnsemblMetazoa"/>
        </authorList>
    </citation>
    <scope>IDENTIFICATION</scope>
    <source>
        <strain evidence="8">MAF</strain>
    </source>
</reference>
<proteinExistence type="inferred from homology"/>
<dbReference type="PANTHER" id="PTHR12192">
    <property type="entry name" value="CATION TRANSPORT PROTEIN CHAC-RELATED"/>
    <property type="match status" value="1"/>
</dbReference>
<evidence type="ECO:0000256" key="3">
    <source>
        <dbReference type="ARBA" id="ARBA00023239"/>
    </source>
</evidence>
<evidence type="ECO:0000256" key="2">
    <source>
        <dbReference type="ARBA" id="ARBA00012344"/>
    </source>
</evidence>
<dbReference type="CDD" id="cd06661">
    <property type="entry name" value="GGCT_like"/>
    <property type="match status" value="1"/>
</dbReference>
<dbReference type="Pfam" id="PF04752">
    <property type="entry name" value="ChaC"/>
    <property type="match status" value="1"/>
</dbReference>
<feature type="region of interest" description="Disordered" evidence="7">
    <location>
        <begin position="251"/>
        <end position="273"/>
    </location>
</feature>
<comment type="similarity">
    <text evidence="1">Belongs to the gamma-glutamylcyclotransferase family. ChaC subfamily.</text>
</comment>